<name>A0A9X3ZMF7_PASMD</name>
<dbReference type="RefSeq" id="WP_195187138.1">
    <property type="nucleotide sequence ID" value="NZ_CP097794.1"/>
</dbReference>
<evidence type="ECO:0000313" key="1">
    <source>
        <dbReference type="EMBL" id="MDA5624170.1"/>
    </source>
</evidence>
<protein>
    <submittedName>
        <fullName evidence="1">Gp37 family protein</fullName>
    </submittedName>
</protein>
<dbReference type="AlphaFoldDB" id="A0A9X3ZMF7"/>
<accession>A0A9X3ZMF7</accession>
<proteinExistence type="predicted"/>
<sequence>MSATLPILNAFKDRLKTRFAEWDVQLMPENIESYFLAHPNGGILISYAGSTFGEPRSTAEITQTRKVHIVLTVLSRDLHNDHGALQLLDDLRLDVTGFVPPSCTKCWLVEEQFDEQQSGVWIYQLVIATQTIQIQQTQGVSTKPQLRNIIVQRTD</sequence>
<comment type="caution">
    <text evidence="1">The sequence shown here is derived from an EMBL/GenBank/DDBJ whole genome shotgun (WGS) entry which is preliminary data.</text>
</comment>
<dbReference type="Pfam" id="PF09646">
    <property type="entry name" value="Gp37"/>
    <property type="match status" value="1"/>
</dbReference>
<dbReference type="InterPro" id="IPR035934">
    <property type="entry name" value="Phage_tail_protein-like_sf"/>
</dbReference>
<evidence type="ECO:0000313" key="2">
    <source>
        <dbReference type="Proteomes" id="UP001145481"/>
    </source>
</evidence>
<reference evidence="1" key="1">
    <citation type="submission" date="2022-07" db="EMBL/GenBank/DDBJ databases">
        <title>Genome-based characterization of novel serogroup A variants of Pasteurella multocida.</title>
        <authorList>
            <person name="Prajapati A."/>
            <person name="Yogisharadhya R."/>
            <person name="Mohanty N."/>
            <person name="Chanda M."/>
            <person name="Mendem S.K."/>
            <person name="Siddaramappa S."/>
            <person name="Shivachandra S.B."/>
        </authorList>
    </citation>
    <scope>NUCLEOTIDE SEQUENCE</scope>
    <source>
        <strain evidence="1">NIVEDIPm19</strain>
    </source>
</reference>
<dbReference type="Gene3D" id="3.30.2000.10">
    <property type="entry name" value="Phage tail protein-like"/>
    <property type="match status" value="1"/>
</dbReference>
<gene>
    <name evidence="1" type="ORF">NM948_11605</name>
</gene>
<dbReference type="SUPFAM" id="SSF143749">
    <property type="entry name" value="Phage tail protein-like"/>
    <property type="match status" value="1"/>
</dbReference>
<dbReference type="InterPro" id="IPR038042">
    <property type="entry name" value="Gp37-like"/>
</dbReference>
<organism evidence="1 2">
    <name type="scientific">Pasteurella multocida</name>
    <dbReference type="NCBI Taxonomy" id="747"/>
    <lineage>
        <taxon>Bacteria</taxon>
        <taxon>Pseudomonadati</taxon>
        <taxon>Pseudomonadota</taxon>
        <taxon>Gammaproteobacteria</taxon>
        <taxon>Pasteurellales</taxon>
        <taxon>Pasteurellaceae</taxon>
        <taxon>Pasteurella</taxon>
    </lineage>
</organism>
<dbReference type="Proteomes" id="UP001145481">
    <property type="component" value="Unassembled WGS sequence"/>
</dbReference>
<dbReference type="InterPro" id="IPR018602">
    <property type="entry name" value="Gp37/STM4215"/>
</dbReference>
<dbReference type="EMBL" id="JANJHC010000037">
    <property type="protein sequence ID" value="MDA5624170.1"/>
    <property type="molecule type" value="Genomic_DNA"/>
</dbReference>